<dbReference type="PANTHER" id="PTHR21093">
    <property type="entry name" value="DIVERGENT PROTEIN KINASE DOMAIN 1C-RELATED"/>
    <property type="match status" value="1"/>
</dbReference>
<evidence type="ECO:0000256" key="5">
    <source>
        <dbReference type="ARBA" id="ARBA00022968"/>
    </source>
</evidence>
<keyword evidence="8" id="KW-1015">Disulfide bond</keyword>
<accession>A0A077Z008</accession>
<keyword evidence="6 9" id="KW-1133">Transmembrane helix</keyword>
<evidence type="ECO:0000313" key="12">
    <source>
        <dbReference type="EMBL" id="CDW53752.1"/>
    </source>
</evidence>
<evidence type="ECO:0000313" key="13">
    <source>
        <dbReference type="Proteomes" id="UP000030665"/>
    </source>
</evidence>
<evidence type="ECO:0000256" key="8">
    <source>
        <dbReference type="ARBA" id="ARBA00023157"/>
    </source>
</evidence>
<proteinExistence type="inferred from homology"/>
<evidence type="ECO:0000256" key="7">
    <source>
        <dbReference type="ARBA" id="ARBA00023136"/>
    </source>
</evidence>
<keyword evidence="7 9" id="KW-0472">Membrane</keyword>
<comment type="subcellular location">
    <subcellularLocation>
        <location evidence="1">Endoplasmic reticulum membrane</location>
        <topology evidence="1">Single-pass type II membrane protein</topology>
    </subcellularLocation>
</comment>
<evidence type="ECO:0000256" key="4">
    <source>
        <dbReference type="ARBA" id="ARBA00022824"/>
    </source>
</evidence>
<evidence type="ECO:0000259" key="11">
    <source>
        <dbReference type="Pfam" id="PF14875"/>
    </source>
</evidence>
<evidence type="ECO:0000256" key="1">
    <source>
        <dbReference type="ARBA" id="ARBA00004648"/>
    </source>
</evidence>
<dbReference type="Pfam" id="PF12260">
    <property type="entry name" value="PIP49_C"/>
    <property type="match status" value="1"/>
</dbReference>
<keyword evidence="5" id="KW-0735">Signal-anchor</keyword>
<dbReference type="InterPro" id="IPR022049">
    <property type="entry name" value="FAM69_kinase_dom"/>
</dbReference>
<keyword evidence="3 9" id="KW-0812">Transmembrane</keyword>
<reference evidence="12" key="2">
    <citation type="submission" date="2014-03" db="EMBL/GenBank/DDBJ databases">
        <title>The whipworm genome and dual-species transcriptomics of an intimate host-pathogen interaction.</title>
        <authorList>
            <person name="Foth B.J."/>
            <person name="Tsai I.J."/>
            <person name="Reid A.J."/>
            <person name="Bancroft A.J."/>
            <person name="Nichol S."/>
            <person name="Tracey A."/>
            <person name="Holroyd N."/>
            <person name="Cotton J.A."/>
            <person name="Stanley E.J."/>
            <person name="Zarowiecki M."/>
            <person name="Liu J.Z."/>
            <person name="Huckvale T."/>
            <person name="Cooper P.J."/>
            <person name="Grencis R.K."/>
            <person name="Berriman M."/>
        </authorList>
    </citation>
    <scope>NUCLEOTIDE SEQUENCE [LARGE SCALE GENOMIC DNA]</scope>
</reference>
<reference evidence="12" key="1">
    <citation type="submission" date="2014-01" db="EMBL/GenBank/DDBJ databases">
        <authorList>
            <person name="Aslett M."/>
        </authorList>
    </citation>
    <scope>NUCLEOTIDE SEQUENCE</scope>
</reference>
<keyword evidence="4" id="KW-0256">Endoplasmic reticulum</keyword>
<comment type="similarity">
    <text evidence="2">Belongs to the DIPK family.</text>
</comment>
<keyword evidence="13" id="KW-1185">Reference proteome</keyword>
<evidence type="ECO:0000256" key="3">
    <source>
        <dbReference type="ARBA" id="ARBA00022692"/>
    </source>
</evidence>
<feature type="domain" description="FAM69 protein-kinase" evidence="10">
    <location>
        <begin position="158"/>
        <end position="318"/>
    </location>
</feature>
<evidence type="ECO:0000256" key="9">
    <source>
        <dbReference type="SAM" id="Phobius"/>
    </source>
</evidence>
<dbReference type="InterPro" id="IPR029244">
    <property type="entry name" value="FAM69_N"/>
</dbReference>
<evidence type="ECO:0000256" key="6">
    <source>
        <dbReference type="ARBA" id="ARBA00022989"/>
    </source>
</evidence>
<feature type="transmembrane region" description="Helical" evidence="9">
    <location>
        <begin position="16"/>
        <end position="33"/>
    </location>
</feature>
<dbReference type="PANTHER" id="PTHR21093:SF2">
    <property type="entry name" value="DIVERGENT PROTEIN KINASE DOMAIN 1C"/>
    <property type="match status" value="1"/>
</dbReference>
<name>A0A077Z008_TRITR</name>
<gene>
    <name evidence="12" type="ORF">TTRE_0000201901</name>
</gene>
<dbReference type="Proteomes" id="UP000030665">
    <property type="component" value="Unassembled WGS sequence"/>
</dbReference>
<dbReference type="OrthoDB" id="8543887at2759"/>
<organism evidence="12 13">
    <name type="scientific">Trichuris trichiura</name>
    <name type="common">Whipworm</name>
    <name type="synonym">Trichocephalus trichiurus</name>
    <dbReference type="NCBI Taxonomy" id="36087"/>
    <lineage>
        <taxon>Eukaryota</taxon>
        <taxon>Metazoa</taxon>
        <taxon>Ecdysozoa</taxon>
        <taxon>Nematoda</taxon>
        <taxon>Enoplea</taxon>
        <taxon>Dorylaimia</taxon>
        <taxon>Trichinellida</taxon>
        <taxon>Trichuridae</taxon>
        <taxon>Trichuris</taxon>
    </lineage>
</organism>
<sequence>MSEQVDCMARLKVRRILYAALLVFLLLIYLAVISNGRRRSAMMIVDALCQRYKEGKLSGSYCEKICSYENLKVFAHSTSNKAVIRIEISDERFLLKSAKQFFDQFDMVPEYISVPAFDNLLNDQIRSHTGLSLDDSLLGVKSIWPKKAMLTLADRRSIWALCSQEEYLNFKLLDFTGLFPKVIGTCGHMYAVPIVKAYTSQWPFLTSSSAADKFILTLQTLQYSHSEPLHWCDASSLNLGFSDDPEFPYLILDADMLYTQSGFGSLMAKMPCQHDSDCYFFDCKASCNRSAGWCSSHRLNSNVQVVCKKFLPWWYKMVASSNDRLVALCTRGSL</sequence>
<evidence type="ECO:0000259" key="10">
    <source>
        <dbReference type="Pfam" id="PF12260"/>
    </source>
</evidence>
<dbReference type="Pfam" id="PF14875">
    <property type="entry name" value="PIP49_N"/>
    <property type="match status" value="1"/>
</dbReference>
<dbReference type="EMBL" id="HG805866">
    <property type="protein sequence ID" value="CDW53752.1"/>
    <property type="molecule type" value="Genomic_DNA"/>
</dbReference>
<evidence type="ECO:0000256" key="2">
    <source>
        <dbReference type="ARBA" id="ARBA00006338"/>
    </source>
</evidence>
<protein>
    <submittedName>
        <fullName evidence="12">Protein FAM69C</fullName>
    </submittedName>
</protein>
<dbReference type="GO" id="GO:0005789">
    <property type="term" value="C:endoplasmic reticulum membrane"/>
    <property type="evidence" value="ECO:0007669"/>
    <property type="project" value="UniProtKB-SubCell"/>
</dbReference>
<feature type="domain" description="FAM69 N-terminal" evidence="11">
    <location>
        <begin position="10"/>
        <end position="82"/>
    </location>
</feature>
<dbReference type="AlphaFoldDB" id="A0A077Z008"/>